<dbReference type="Proteomes" id="UP000556026">
    <property type="component" value="Unassembled WGS sequence"/>
</dbReference>
<sequence>MRSSKKAFAALTLLFAVHTSGCAGSGARPHSTSPYGSATLQGISDDYLWALHQTQATEEAFLGISLAPPADLGQAFRFYQANAELMTQAGERLLRHADGMFYRGTFYLVESGRSLEACALPRTGRNDEQRVIDLGEDFDRVSEAGGEIKRAYRAFQFDVVKLREVLGHLLTPASVDMLQPIFEKAQVDSTGLQEALERGLGALEETQATLARRQPLPPAPPIPAPLIPQR</sequence>
<dbReference type="RefSeq" id="WP_183352699.1">
    <property type="nucleotide sequence ID" value="NZ_BLXX01000001.1"/>
</dbReference>
<comment type="caution">
    <text evidence="3">The sequence shown here is derived from an EMBL/GenBank/DDBJ whole genome shotgun (WGS) entry which is preliminary data.</text>
</comment>
<keyword evidence="4" id="KW-1185">Reference proteome</keyword>
<accession>A0A6V8MCX8</accession>
<name>A0A6V8MCX8_9BACT</name>
<reference evidence="4" key="1">
    <citation type="submission" date="2020-06" db="EMBL/GenBank/DDBJ databases">
        <title>Draft genomic sequence of Geomonas sp. Red330.</title>
        <authorList>
            <person name="Itoh H."/>
            <person name="Zhenxing X."/>
            <person name="Ushijima N."/>
            <person name="Masuda Y."/>
            <person name="Shiratori Y."/>
            <person name="Senoo K."/>
        </authorList>
    </citation>
    <scope>NUCLEOTIDE SEQUENCE [LARGE SCALE GENOMIC DNA]</scope>
    <source>
        <strain evidence="4">Red330</strain>
    </source>
</reference>
<proteinExistence type="predicted"/>
<dbReference type="AlphaFoldDB" id="A0A6V8MCX8"/>
<evidence type="ECO:0000313" key="4">
    <source>
        <dbReference type="Proteomes" id="UP000556026"/>
    </source>
</evidence>
<feature type="region of interest" description="Disordered" evidence="1">
    <location>
        <begin position="209"/>
        <end position="230"/>
    </location>
</feature>
<evidence type="ECO:0008006" key="5">
    <source>
        <dbReference type="Google" id="ProtNLM"/>
    </source>
</evidence>
<feature type="compositionally biased region" description="Pro residues" evidence="1">
    <location>
        <begin position="215"/>
        <end position="230"/>
    </location>
</feature>
<keyword evidence="2" id="KW-0732">Signal</keyword>
<gene>
    <name evidence="3" type="ORF">GMST_01600</name>
</gene>
<evidence type="ECO:0000313" key="3">
    <source>
        <dbReference type="EMBL" id="GFO57835.1"/>
    </source>
</evidence>
<feature type="chain" id="PRO_5028094898" description="Lipoprotein" evidence="2">
    <location>
        <begin position="24"/>
        <end position="230"/>
    </location>
</feature>
<feature type="signal peptide" evidence="2">
    <location>
        <begin position="1"/>
        <end position="23"/>
    </location>
</feature>
<organism evidence="3 4">
    <name type="scientific">Geomonas silvestris</name>
    <dbReference type="NCBI Taxonomy" id="2740184"/>
    <lineage>
        <taxon>Bacteria</taxon>
        <taxon>Pseudomonadati</taxon>
        <taxon>Thermodesulfobacteriota</taxon>
        <taxon>Desulfuromonadia</taxon>
        <taxon>Geobacterales</taxon>
        <taxon>Geobacteraceae</taxon>
        <taxon>Geomonas</taxon>
    </lineage>
</organism>
<evidence type="ECO:0000256" key="1">
    <source>
        <dbReference type="SAM" id="MobiDB-lite"/>
    </source>
</evidence>
<dbReference type="EMBL" id="BLXX01000001">
    <property type="protein sequence ID" value="GFO57835.1"/>
    <property type="molecule type" value="Genomic_DNA"/>
</dbReference>
<protein>
    <recommendedName>
        <fullName evidence="5">Lipoprotein</fullName>
    </recommendedName>
</protein>
<evidence type="ECO:0000256" key="2">
    <source>
        <dbReference type="SAM" id="SignalP"/>
    </source>
</evidence>